<evidence type="ECO:0000256" key="6">
    <source>
        <dbReference type="ARBA" id="ARBA00022989"/>
    </source>
</evidence>
<evidence type="ECO:0000256" key="5">
    <source>
        <dbReference type="ARBA" id="ARBA00022692"/>
    </source>
</evidence>
<feature type="transmembrane region" description="Helical" evidence="10">
    <location>
        <begin position="165"/>
        <end position="193"/>
    </location>
</feature>
<dbReference type="Pfam" id="PF01311">
    <property type="entry name" value="Bac_export_1"/>
    <property type="match status" value="1"/>
</dbReference>
<keyword evidence="11" id="KW-0966">Cell projection</keyword>
<evidence type="ECO:0000256" key="4">
    <source>
        <dbReference type="ARBA" id="ARBA00022475"/>
    </source>
</evidence>
<keyword evidence="11" id="KW-0282">Flagellum</keyword>
<evidence type="ECO:0000256" key="9">
    <source>
        <dbReference type="NCBIfam" id="TIGR01400"/>
    </source>
</evidence>
<dbReference type="PANTHER" id="PTHR30065">
    <property type="entry name" value="FLAGELLAR BIOSYNTHETIC PROTEIN FLIR"/>
    <property type="match status" value="1"/>
</dbReference>
<organism evidence="11 12">
    <name type="scientific">Motilibacter peucedani</name>
    <dbReference type="NCBI Taxonomy" id="598650"/>
    <lineage>
        <taxon>Bacteria</taxon>
        <taxon>Bacillati</taxon>
        <taxon>Actinomycetota</taxon>
        <taxon>Actinomycetes</taxon>
        <taxon>Motilibacterales</taxon>
        <taxon>Motilibacteraceae</taxon>
        <taxon>Motilibacter</taxon>
    </lineage>
</organism>
<comment type="similarity">
    <text evidence="2 10">Belongs to the FliR/MopE/SpaR family.</text>
</comment>
<accession>A0A420XTN1</accession>
<dbReference type="GO" id="GO:0005886">
    <property type="term" value="C:plasma membrane"/>
    <property type="evidence" value="ECO:0007669"/>
    <property type="project" value="UniProtKB-SubCell"/>
</dbReference>
<evidence type="ECO:0000256" key="7">
    <source>
        <dbReference type="ARBA" id="ARBA00023136"/>
    </source>
</evidence>
<evidence type="ECO:0000256" key="10">
    <source>
        <dbReference type="RuleBase" id="RU362071"/>
    </source>
</evidence>
<feature type="transmembrane region" description="Helical" evidence="10">
    <location>
        <begin position="64"/>
        <end position="92"/>
    </location>
</feature>
<evidence type="ECO:0000256" key="2">
    <source>
        <dbReference type="ARBA" id="ARBA00009772"/>
    </source>
</evidence>
<sequence>MNVSIATPLLVSFLLATVRAAAWLFVAPPFSSRAVPTPVKAVIAFALALPVAPRLKVDVTGFDTAALVSAVVLQTFIGMALGFVTYLLFAAIQAAGDLIDLFGGFQLASGYDPLSMTQNSVFGRLTSQISTMLLFAFNGHLLMVRGFESSYDAVPLGTGLDLDRIMHVLTTCLGQFVLAALQIAAPMIGVLFVVDVGLGLLTRIAPALNAFQLGFPAKILATLLIFGACVPLLPSAVQRITDLCLHAMAATMGMGG</sequence>
<dbReference type="GO" id="GO:0044780">
    <property type="term" value="P:bacterial-type flagellum assembly"/>
    <property type="evidence" value="ECO:0007669"/>
    <property type="project" value="UniProtKB-UniRule"/>
</dbReference>
<comment type="caution">
    <text evidence="10">Lacks conserved residue(s) required for the propagation of feature annotation.</text>
</comment>
<keyword evidence="11" id="KW-0969">Cilium</keyword>
<dbReference type="AlphaFoldDB" id="A0A420XTN1"/>
<gene>
    <name evidence="11" type="ORF">CLV35_0538</name>
</gene>
<dbReference type="EMBL" id="RBWV01000009">
    <property type="protein sequence ID" value="RKS80117.1"/>
    <property type="molecule type" value="Genomic_DNA"/>
</dbReference>
<keyword evidence="4 10" id="KW-1003">Cell membrane</keyword>
<dbReference type="InParanoid" id="A0A420XTN1"/>
<dbReference type="InterPro" id="IPR002010">
    <property type="entry name" value="T3SS_IM_R"/>
</dbReference>
<dbReference type="RefSeq" id="WP_121191850.1">
    <property type="nucleotide sequence ID" value="NZ_RBWV01000009.1"/>
</dbReference>
<proteinExistence type="inferred from homology"/>
<dbReference type="NCBIfam" id="TIGR01400">
    <property type="entry name" value="fliR"/>
    <property type="match status" value="1"/>
</dbReference>
<evidence type="ECO:0000313" key="12">
    <source>
        <dbReference type="Proteomes" id="UP000281955"/>
    </source>
</evidence>
<reference evidence="11 12" key="1">
    <citation type="submission" date="2018-10" db="EMBL/GenBank/DDBJ databases">
        <title>Genomic Encyclopedia of Archaeal and Bacterial Type Strains, Phase II (KMG-II): from individual species to whole genera.</title>
        <authorList>
            <person name="Goeker M."/>
        </authorList>
    </citation>
    <scope>NUCLEOTIDE SEQUENCE [LARGE SCALE GENOMIC DNA]</scope>
    <source>
        <strain evidence="11 12">RP-AC37</strain>
    </source>
</reference>
<dbReference type="PANTHER" id="PTHR30065:SF1">
    <property type="entry name" value="SURFACE PRESENTATION OF ANTIGENS PROTEIN SPAR"/>
    <property type="match status" value="1"/>
</dbReference>
<dbReference type="InterPro" id="IPR006303">
    <property type="entry name" value="FliR"/>
</dbReference>
<evidence type="ECO:0000256" key="8">
    <source>
        <dbReference type="ARBA" id="ARBA00023143"/>
    </source>
</evidence>
<dbReference type="PRINTS" id="PR00953">
    <property type="entry name" value="TYPE3IMRPROT"/>
</dbReference>
<dbReference type="Proteomes" id="UP000281955">
    <property type="component" value="Unassembled WGS sequence"/>
</dbReference>
<keyword evidence="7 10" id="KW-0472">Membrane</keyword>
<keyword evidence="8 10" id="KW-0975">Bacterial flagellum</keyword>
<comment type="subcellular location">
    <subcellularLocation>
        <location evidence="10">Cell membrane</location>
        <topology evidence="10">Multi-pass membrane protein</topology>
    </subcellularLocation>
    <subcellularLocation>
        <location evidence="10">Bacterial flagellum basal body</location>
    </subcellularLocation>
</comment>
<keyword evidence="12" id="KW-1185">Reference proteome</keyword>
<name>A0A420XTN1_9ACTN</name>
<dbReference type="GO" id="GO:0006605">
    <property type="term" value="P:protein targeting"/>
    <property type="evidence" value="ECO:0007669"/>
    <property type="project" value="UniProtKB-UniRule"/>
</dbReference>
<dbReference type="OrthoDB" id="9807748at2"/>
<keyword evidence="5 10" id="KW-0812">Transmembrane</keyword>
<comment type="function">
    <text evidence="1 10">Role in flagellar biosynthesis.</text>
</comment>
<evidence type="ECO:0000256" key="3">
    <source>
        <dbReference type="ARBA" id="ARBA00021717"/>
    </source>
</evidence>
<protein>
    <recommendedName>
        <fullName evidence="3 9">Flagellar biosynthetic protein FliR</fullName>
    </recommendedName>
</protein>
<comment type="caution">
    <text evidence="11">The sequence shown here is derived from an EMBL/GenBank/DDBJ whole genome shotgun (WGS) entry which is preliminary data.</text>
</comment>
<evidence type="ECO:0000256" key="1">
    <source>
        <dbReference type="ARBA" id="ARBA00002578"/>
    </source>
</evidence>
<keyword evidence="6 10" id="KW-1133">Transmembrane helix</keyword>
<dbReference type="GO" id="GO:0009425">
    <property type="term" value="C:bacterial-type flagellum basal body"/>
    <property type="evidence" value="ECO:0007669"/>
    <property type="project" value="UniProtKB-SubCell"/>
</dbReference>
<evidence type="ECO:0000313" key="11">
    <source>
        <dbReference type="EMBL" id="RKS80117.1"/>
    </source>
</evidence>
<feature type="transmembrane region" description="Helical" evidence="10">
    <location>
        <begin position="213"/>
        <end position="233"/>
    </location>
</feature>